<dbReference type="InterPro" id="IPR044950">
    <property type="entry name" value="TED6/7"/>
</dbReference>
<proteinExistence type="predicted"/>
<reference evidence="3" key="1">
    <citation type="journal article" date="2025" name="Foods">
        <title>Unveiling the Microbial Signatures of Arabica Coffee Cherries: Insights into Ripeness Specific Diversity, Functional Traits, and Implications for Quality and Safety.</title>
        <authorList>
            <consortium name="RefSeq"/>
            <person name="Tenea G.N."/>
            <person name="Cifuentes V."/>
            <person name="Reyes P."/>
            <person name="Cevallos-Vallejos M."/>
        </authorList>
    </citation>
    <scope>NUCLEOTIDE SEQUENCE [LARGE SCALE GENOMIC DNA]</scope>
</reference>
<dbReference type="GeneID" id="113711985"/>
<feature type="compositionally biased region" description="Basic and acidic residues" evidence="1">
    <location>
        <begin position="184"/>
        <end position="200"/>
    </location>
</feature>
<feature type="compositionally biased region" description="Pro residues" evidence="1">
    <location>
        <begin position="11"/>
        <end position="101"/>
    </location>
</feature>
<dbReference type="AlphaFoldDB" id="A0A6P6UJN0"/>
<name>A0A6P6UJN0_COFAR</name>
<evidence type="ECO:0000256" key="1">
    <source>
        <dbReference type="SAM" id="MobiDB-lite"/>
    </source>
</evidence>
<keyword evidence="2" id="KW-1133">Transmembrane helix</keyword>
<evidence type="ECO:0000256" key="2">
    <source>
        <dbReference type="SAM" id="Phobius"/>
    </source>
</evidence>
<accession>A0A6P6UJN0</accession>
<feature type="region of interest" description="Disordered" evidence="1">
    <location>
        <begin position="1"/>
        <end position="101"/>
    </location>
</feature>
<protein>
    <submittedName>
        <fullName evidence="4">Protein TRACHEARY ELEMENT DIFFERENTIATION-RELATED 7A-like</fullName>
    </submittedName>
</protein>
<reference evidence="4" key="2">
    <citation type="submission" date="2025-08" db="UniProtKB">
        <authorList>
            <consortium name="RefSeq"/>
        </authorList>
    </citation>
    <scope>IDENTIFICATION</scope>
    <source>
        <tissue evidence="4">Leaves</tissue>
    </source>
</reference>
<keyword evidence="2" id="KW-0472">Membrane</keyword>
<keyword evidence="3" id="KW-1185">Reference proteome</keyword>
<feature type="transmembrane region" description="Helical" evidence="2">
    <location>
        <begin position="108"/>
        <end position="133"/>
    </location>
</feature>
<dbReference type="PRINTS" id="PR01217">
    <property type="entry name" value="PRICHEXTENSN"/>
</dbReference>
<evidence type="ECO:0000313" key="4">
    <source>
        <dbReference type="RefSeq" id="XP_027091055.1"/>
    </source>
</evidence>
<dbReference type="OrthoDB" id="785473at2759"/>
<dbReference type="Proteomes" id="UP001652660">
    <property type="component" value="Chromosome 10e"/>
</dbReference>
<evidence type="ECO:0000313" key="3">
    <source>
        <dbReference type="Proteomes" id="UP001652660"/>
    </source>
</evidence>
<sequence length="227" mass="24500">MASVNNYNFPHFPPPPTPFVSPPTPAGPIRPPPPPPVIPPTPAGPIRPPPPPVIPPPAPKPTSPPPPHVTPPPPPHRTPPPKPHPITPPPPHILPPPPPSPPDHHSTVIIIVFVSFGCLLFLACSLLALWCFLKKRKKKAVEETKIVNMDEHLKVQEAIVQGPHGQKTVVLSVEDDVHVNEVDYKKSKSLSDEQNMHAKSGEIAPSSLEEGRSSSSPVHHHSKQNPS</sequence>
<keyword evidence="2" id="KW-0812">Transmembrane</keyword>
<dbReference type="PANTHER" id="PTHR35697">
    <property type="entry name" value="OS08G0108300 PROTEIN"/>
    <property type="match status" value="1"/>
</dbReference>
<feature type="region of interest" description="Disordered" evidence="1">
    <location>
        <begin position="184"/>
        <end position="227"/>
    </location>
</feature>
<gene>
    <name evidence="4" type="primary">LOC113711985</name>
</gene>
<dbReference type="PANTHER" id="PTHR35697:SF1">
    <property type="entry name" value="PROTEIN TRACHEARY ELEMENT DIFFERENTIATION-RELATED 7"/>
    <property type="match status" value="1"/>
</dbReference>
<dbReference type="RefSeq" id="XP_027091055.1">
    <property type="nucleotide sequence ID" value="XM_027235254.2"/>
</dbReference>
<organism evidence="3 4">
    <name type="scientific">Coffea arabica</name>
    <name type="common">Arabian coffee</name>
    <dbReference type="NCBI Taxonomy" id="13443"/>
    <lineage>
        <taxon>Eukaryota</taxon>
        <taxon>Viridiplantae</taxon>
        <taxon>Streptophyta</taxon>
        <taxon>Embryophyta</taxon>
        <taxon>Tracheophyta</taxon>
        <taxon>Spermatophyta</taxon>
        <taxon>Magnoliopsida</taxon>
        <taxon>eudicotyledons</taxon>
        <taxon>Gunneridae</taxon>
        <taxon>Pentapetalae</taxon>
        <taxon>asterids</taxon>
        <taxon>lamiids</taxon>
        <taxon>Gentianales</taxon>
        <taxon>Rubiaceae</taxon>
        <taxon>Ixoroideae</taxon>
        <taxon>Gardenieae complex</taxon>
        <taxon>Bertiereae - Coffeeae clade</taxon>
        <taxon>Coffeeae</taxon>
        <taxon>Coffea</taxon>
    </lineage>
</organism>
<dbReference type="GO" id="GO:0009834">
    <property type="term" value="P:plant-type secondary cell wall biogenesis"/>
    <property type="evidence" value="ECO:0007669"/>
    <property type="project" value="InterPro"/>
</dbReference>
<feature type="compositionally biased region" description="Basic residues" evidence="1">
    <location>
        <begin position="218"/>
        <end position="227"/>
    </location>
</feature>